<sequence>VKKAPNLDAKLSDIVIGTSAAPTQFPPYNFTNGDEIFNLVDGAIVASSPVS</sequence>
<dbReference type="Gene3D" id="3.40.1090.10">
    <property type="entry name" value="Cytosolic phospholipase A2 catalytic domain"/>
    <property type="match status" value="1"/>
</dbReference>
<evidence type="ECO:0000256" key="1">
    <source>
        <dbReference type="ARBA" id="ARBA00022963"/>
    </source>
</evidence>
<comment type="caution">
    <text evidence="2">The sequence shown here is derived from an EMBL/GenBank/DDBJ whole genome shotgun (WGS) entry which is preliminary data.</text>
</comment>
<reference evidence="2 3" key="1">
    <citation type="journal article" date="2018" name="Front. Plant Sci.">
        <title>Red Clover (Trifolium pratense) and Zigzag Clover (T. medium) - A Picture of Genomic Similarities and Differences.</title>
        <authorList>
            <person name="Dluhosova J."/>
            <person name="Istvanek J."/>
            <person name="Nedelnik J."/>
            <person name="Repkova J."/>
        </authorList>
    </citation>
    <scope>NUCLEOTIDE SEQUENCE [LARGE SCALE GENOMIC DNA]</scope>
    <source>
        <strain evidence="3">cv. 10/8</strain>
        <tissue evidence="2">Leaf</tissue>
    </source>
</reference>
<accession>A0A392TCE8</accession>
<dbReference type="GO" id="GO:0016042">
    <property type="term" value="P:lipid catabolic process"/>
    <property type="evidence" value="ECO:0007669"/>
    <property type="project" value="UniProtKB-KW"/>
</dbReference>
<dbReference type="Proteomes" id="UP000265520">
    <property type="component" value="Unassembled WGS sequence"/>
</dbReference>
<dbReference type="GO" id="GO:0004620">
    <property type="term" value="F:phospholipase activity"/>
    <property type="evidence" value="ECO:0007669"/>
    <property type="project" value="TreeGrafter"/>
</dbReference>
<dbReference type="EMBL" id="LXQA010540380">
    <property type="protein sequence ID" value="MCI58107.1"/>
    <property type="molecule type" value="Genomic_DNA"/>
</dbReference>
<feature type="non-terminal residue" evidence="2">
    <location>
        <position position="1"/>
    </location>
</feature>
<organism evidence="2 3">
    <name type="scientific">Trifolium medium</name>
    <dbReference type="NCBI Taxonomy" id="97028"/>
    <lineage>
        <taxon>Eukaryota</taxon>
        <taxon>Viridiplantae</taxon>
        <taxon>Streptophyta</taxon>
        <taxon>Embryophyta</taxon>
        <taxon>Tracheophyta</taxon>
        <taxon>Spermatophyta</taxon>
        <taxon>Magnoliopsida</taxon>
        <taxon>eudicotyledons</taxon>
        <taxon>Gunneridae</taxon>
        <taxon>Pentapetalae</taxon>
        <taxon>rosids</taxon>
        <taxon>fabids</taxon>
        <taxon>Fabales</taxon>
        <taxon>Fabaceae</taxon>
        <taxon>Papilionoideae</taxon>
        <taxon>50 kb inversion clade</taxon>
        <taxon>NPAAA clade</taxon>
        <taxon>Hologalegina</taxon>
        <taxon>IRL clade</taxon>
        <taxon>Trifolieae</taxon>
        <taxon>Trifolium</taxon>
    </lineage>
</organism>
<dbReference type="PANTHER" id="PTHR32176">
    <property type="entry name" value="XYLOSE ISOMERASE"/>
    <property type="match status" value="1"/>
</dbReference>
<keyword evidence="1" id="KW-0442">Lipid degradation</keyword>
<evidence type="ECO:0000313" key="2">
    <source>
        <dbReference type="EMBL" id="MCI58107.1"/>
    </source>
</evidence>
<keyword evidence="3" id="KW-1185">Reference proteome</keyword>
<protein>
    <submittedName>
        <fullName evidence="2">Patatin-like protein</fullName>
    </submittedName>
</protein>
<dbReference type="PANTHER" id="PTHR32176:SF33">
    <property type="entry name" value="PATATIN"/>
    <property type="match status" value="1"/>
</dbReference>
<proteinExistence type="predicted"/>
<dbReference type="AlphaFoldDB" id="A0A392TCE8"/>
<dbReference type="InterPro" id="IPR016035">
    <property type="entry name" value="Acyl_Trfase/lysoPLipase"/>
</dbReference>
<dbReference type="GO" id="GO:0047372">
    <property type="term" value="F:monoacylglycerol lipase activity"/>
    <property type="evidence" value="ECO:0007669"/>
    <property type="project" value="TreeGrafter"/>
</dbReference>
<evidence type="ECO:0000313" key="3">
    <source>
        <dbReference type="Proteomes" id="UP000265520"/>
    </source>
</evidence>
<name>A0A392TCE8_9FABA</name>
<dbReference type="SUPFAM" id="SSF52151">
    <property type="entry name" value="FabD/lysophospholipase-like"/>
    <property type="match status" value="1"/>
</dbReference>
<keyword evidence="1" id="KW-0443">Lipid metabolism</keyword>